<protein>
    <recommendedName>
        <fullName evidence="1">Conjugative transposon TraJ C-terminal domain-containing protein</fullName>
    </recommendedName>
</protein>
<accession>A0ABR9W997</accession>
<evidence type="ECO:0000313" key="2">
    <source>
        <dbReference type="EMBL" id="MBE9462068.1"/>
    </source>
</evidence>
<feature type="domain" description="Conjugative transposon TraJ C-terminal" evidence="1">
    <location>
        <begin position="9"/>
        <end position="59"/>
    </location>
</feature>
<dbReference type="RefSeq" id="WP_194120299.1">
    <property type="nucleotide sequence ID" value="NZ_JACYGY010000001.1"/>
</dbReference>
<evidence type="ECO:0000313" key="3">
    <source>
        <dbReference type="Proteomes" id="UP000634134"/>
    </source>
</evidence>
<organism evidence="2 3">
    <name type="scientific">Dyadobacter subterraneus</name>
    <dbReference type="NCBI Taxonomy" id="2773304"/>
    <lineage>
        <taxon>Bacteria</taxon>
        <taxon>Pseudomonadati</taxon>
        <taxon>Bacteroidota</taxon>
        <taxon>Cytophagia</taxon>
        <taxon>Cytophagales</taxon>
        <taxon>Spirosomataceae</taxon>
        <taxon>Dyadobacter</taxon>
    </lineage>
</organism>
<name>A0ABR9W997_9BACT</name>
<reference evidence="3" key="1">
    <citation type="submission" date="2023-07" db="EMBL/GenBank/DDBJ databases">
        <title>Dyadobacter sp. nov 'subterranea' isolated from contaminted grondwater.</title>
        <authorList>
            <person name="Szabo I."/>
            <person name="Al-Omari J."/>
            <person name="Szerdahelyi S.G."/>
            <person name="Rado J."/>
        </authorList>
    </citation>
    <scope>NUCLEOTIDE SEQUENCE [LARGE SCALE GENOMIC DNA]</scope>
    <source>
        <strain evidence="3">UP-52</strain>
    </source>
</reference>
<gene>
    <name evidence="2" type="ORF">IEE83_09260</name>
</gene>
<sequence>MVRRRVLSLLLIIGIVGYFSVPSVAGYIIQAGGQNTLLHKVTTLFANTALSVGNYAFPAAGGFGRLPAAPDKTSVK</sequence>
<dbReference type="Pfam" id="PF07863">
    <property type="entry name" value="CtnDOT_TraJ"/>
    <property type="match status" value="1"/>
</dbReference>
<proteinExistence type="predicted"/>
<evidence type="ECO:0000259" key="1">
    <source>
        <dbReference type="Pfam" id="PF07863"/>
    </source>
</evidence>
<dbReference type="InterPro" id="IPR012424">
    <property type="entry name" value="Conjugative_transposon_TraJ_C"/>
</dbReference>
<dbReference type="EMBL" id="JACYGY010000001">
    <property type="protein sequence ID" value="MBE9462068.1"/>
    <property type="molecule type" value="Genomic_DNA"/>
</dbReference>
<dbReference type="Proteomes" id="UP000634134">
    <property type="component" value="Unassembled WGS sequence"/>
</dbReference>
<comment type="caution">
    <text evidence="2">The sequence shown here is derived from an EMBL/GenBank/DDBJ whole genome shotgun (WGS) entry which is preliminary data.</text>
</comment>
<keyword evidence="3" id="KW-1185">Reference proteome</keyword>